<dbReference type="Proteomes" id="UP001620626">
    <property type="component" value="Unassembled WGS sequence"/>
</dbReference>
<dbReference type="AlphaFoldDB" id="A0ABD2L8P9"/>
<proteinExistence type="predicted"/>
<feature type="transmembrane region" description="Helical" evidence="1">
    <location>
        <begin position="20"/>
        <end position="39"/>
    </location>
</feature>
<comment type="caution">
    <text evidence="2">The sequence shown here is derived from an EMBL/GenBank/DDBJ whole genome shotgun (WGS) entry which is preliminary data.</text>
</comment>
<keyword evidence="1" id="KW-1133">Transmembrane helix</keyword>
<evidence type="ECO:0000313" key="3">
    <source>
        <dbReference type="Proteomes" id="UP001620626"/>
    </source>
</evidence>
<dbReference type="EMBL" id="JBICBT010000505">
    <property type="protein sequence ID" value="KAL3111499.1"/>
    <property type="molecule type" value="Genomic_DNA"/>
</dbReference>
<reference evidence="2 3" key="1">
    <citation type="submission" date="2024-10" db="EMBL/GenBank/DDBJ databases">
        <authorList>
            <person name="Kim D."/>
        </authorList>
    </citation>
    <scope>NUCLEOTIDE SEQUENCE [LARGE SCALE GENOMIC DNA]</scope>
    <source>
        <strain evidence="2">BH-2024</strain>
    </source>
</reference>
<gene>
    <name evidence="2" type="ORF">niasHT_018274</name>
</gene>
<keyword evidence="3" id="KW-1185">Reference proteome</keyword>
<keyword evidence="1" id="KW-0812">Transmembrane</keyword>
<keyword evidence="1" id="KW-0472">Membrane</keyword>
<evidence type="ECO:0000313" key="2">
    <source>
        <dbReference type="EMBL" id="KAL3111499.1"/>
    </source>
</evidence>
<name>A0ABD2L8P9_9BILA</name>
<organism evidence="2 3">
    <name type="scientific">Heterodera trifolii</name>
    <dbReference type="NCBI Taxonomy" id="157864"/>
    <lineage>
        <taxon>Eukaryota</taxon>
        <taxon>Metazoa</taxon>
        <taxon>Ecdysozoa</taxon>
        <taxon>Nematoda</taxon>
        <taxon>Chromadorea</taxon>
        <taxon>Rhabditida</taxon>
        <taxon>Tylenchina</taxon>
        <taxon>Tylenchomorpha</taxon>
        <taxon>Tylenchoidea</taxon>
        <taxon>Heteroderidae</taxon>
        <taxon>Heteroderinae</taxon>
        <taxon>Heterodera</taxon>
    </lineage>
</organism>
<protein>
    <submittedName>
        <fullName evidence="2">Uncharacterized protein</fullName>
    </submittedName>
</protein>
<accession>A0ABD2L8P9</accession>
<sequence>MLMCCIEFDEEKWTTKINGLIAAFSAASSAVNFIIAIAYSSATDAFIVPFNLTNALTGERLTLNTTKNKYGHFLLIRCPISRDENKWTNWEKEALELAFWNQWNTIEIAIVEEEIGECLIDGTSADPSDPNGQRKCFVTK</sequence>
<evidence type="ECO:0000256" key="1">
    <source>
        <dbReference type="SAM" id="Phobius"/>
    </source>
</evidence>